<evidence type="ECO:0000256" key="1">
    <source>
        <dbReference type="SAM" id="MobiDB-lite"/>
    </source>
</evidence>
<evidence type="ECO:0000259" key="3">
    <source>
        <dbReference type="Pfam" id="PF04773"/>
    </source>
</evidence>
<name>A0A6S6M8J3_9BACT</name>
<keyword evidence="2" id="KW-0732">Signal</keyword>
<dbReference type="SUPFAM" id="SSF48452">
    <property type="entry name" value="TPR-like"/>
    <property type="match status" value="1"/>
</dbReference>
<dbReference type="InterPro" id="IPR006860">
    <property type="entry name" value="FecR"/>
</dbReference>
<evidence type="ECO:0000256" key="2">
    <source>
        <dbReference type="SAM" id="SignalP"/>
    </source>
</evidence>
<organism evidence="4 5">
    <name type="scientific">Citrifermentans bremense</name>
    <dbReference type="NCBI Taxonomy" id="60035"/>
    <lineage>
        <taxon>Bacteria</taxon>
        <taxon>Pseudomonadati</taxon>
        <taxon>Thermodesulfobacteriota</taxon>
        <taxon>Desulfuromonadia</taxon>
        <taxon>Geobacterales</taxon>
        <taxon>Geobacteraceae</taxon>
        <taxon>Citrifermentans</taxon>
    </lineage>
</organism>
<keyword evidence="5" id="KW-1185">Reference proteome</keyword>
<dbReference type="PANTHER" id="PTHR38731">
    <property type="entry name" value="LIPL45-RELATED LIPOPROTEIN-RELATED"/>
    <property type="match status" value="1"/>
</dbReference>
<dbReference type="Gene3D" id="1.25.40.10">
    <property type="entry name" value="Tetratricopeptide repeat domain"/>
    <property type="match status" value="1"/>
</dbReference>
<accession>A0A6S6M8J3</accession>
<feature type="domain" description="FecR protein" evidence="3">
    <location>
        <begin position="57"/>
        <end position="141"/>
    </location>
</feature>
<proteinExistence type="predicted"/>
<dbReference type="InterPro" id="IPR019734">
    <property type="entry name" value="TPR_rpt"/>
</dbReference>
<gene>
    <name evidence="4" type="ORF">GEOBRER4_n2660</name>
</gene>
<dbReference type="PANTHER" id="PTHR38731:SF1">
    <property type="entry name" value="FECR PROTEIN DOMAIN-CONTAINING PROTEIN"/>
    <property type="match status" value="1"/>
</dbReference>
<dbReference type="InterPro" id="IPR011990">
    <property type="entry name" value="TPR-like_helical_dom_sf"/>
</dbReference>
<dbReference type="KEGG" id="gbn:GEOBRER4_25610"/>
<dbReference type="RefSeq" id="WP_185242653.1">
    <property type="nucleotide sequence ID" value="NZ_AP023213.1"/>
</dbReference>
<evidence type="ECO:0000313" key="4">
    <source>
        <dbReference type="EMBL" id="BCG47811.1"/>
    </source>
</evidence>
<feature type="chain" id="PRO_5027893323" description="FecR protein domain-containing protein" evidence="2">
    <location>
        <begin position="20"/>
        <end position="345"/>
    </location>
</feature>
<reference evidence="4 5" key="1">
    <citation type="submission" date="2020-06" db="EMBL/GenBank/DDBJ databases">
        <title>Interaction of electrochemicaly active bacteria, Geobacter bremensis R4 on different carbon anode.</title>
        <authorList>
            <person name="Meng L."/>
            <person name="Yoshida N."/>
        </authorList>
    </citation>
    <scope>NUCLEOTIDE SEQUENCE [LARGE SCALE GENOMIC DNA]</scope>
    <source>
        <strain evidence="4 5">R4</strain>
    </source>
</reference>
<feature type="signal peptide" evidence="2">
    <location>
        <begin position="1"/>
        <end position="19"/>
    </location>
</feature>
<sequence length="345" mass="37209">MRTIILCCLMLLLPALAIAAPAGGVTKAKGTVLYKSGPGGSYRPLAAKQVINEGDWLKTGKDGWIELTLSDNSRFTIANNSELEIQSYLVSKTRKTGSFGLTQGKLRASVMKLAGQQTDIKVKSSTAVAGVKGTEFLMLTQGPANIFFGNEGTVTVSGSSGGSEPLPPGTMTQTTRGAKPAASVRVDQGTPLAKAKLDFEAATGSLPPAQWGEADNLANIIARWNINHGHYLADSGRHDEALQVFQIALDLTTLADVRADARLERGSVYGRFLDHPEAALAEYLLVLEEYNKIPQMETALYSAGQTLYDMGRTDLAKARFKQYLNEYPEGKHRSSVETLLKMLEQ</sequence>
<evidence type="ECO:0000313" key="5">
    <source>
        <dbReference type="Proteomes" id="UP000515472"/>
    </source>
</evidence>
<dbReference type="EMBL" id="AP023213">
    <property type="protein sequence ID" value="BCG47811.1"/>
    <property type="molecule type" value="Genomic_DNA"/>
</dbReference>
<dbReference type="AlphaFoldDB" id="A0A6S6M8J3"/>
<dbReference type="Gene3D" id="2.60.120.1440">
    <property type="match status" value="1"/>
</dbReference>
<dbReference type="Pfam" id="PF04773">
    <property type="entry name" value="FecR"/>
    <property type="match status" value="1"/>
</dbReference>
<feature type="region of interest" description="Disordered" evidence="1">
    <location>
        <begin position="157"/>
        <end position="180"/>
    </location>
</feature>
<protein>
    <recommendedName>
        <fullName evidence="3">FecR protein domain-containing protein</fullName>
    </recommendedName>
</protein>
<dbReference type="Proteomes" id="UP000515472">
    <property type="component" value="Chromosome"/>
</dbReference>
<dbReference type="Pfam" id="PF13174">
    <property type="entry name" value="TPR_6"/>
    <property type="match status" value="1"/>
</dbReference>